<dbReference type="EMBL" id="CADEAL010001418">
    <property type="protein sequence ID" value="CAB1432236.1"/>
    <property type="molecule type" value="Genomic_DNA"/>
</dbReference>
<dbReference type="AlphaFoldDB" id="A0A9N7ULD8"/>
<accession>A0A9N7ULD8</accession>
<evidence type="ECO:0000313" key="2">
    <source>
        <dbReference type="Proteomes" id="UP001153269"/>
    </source>
</evidence>
<gene>
    <name evidence="1" type="ORF">PLEPLA_LOCUS20293</name>
</gene>
<reference evidence="1" key="1">
    <citation type="submission" date="2020-03" db="EMBL/GenBank/DDBJ databases">
        <authorList>
            <person name="Weist P."/>
        </authorList>
    </citation>
    <scope>NUCLEOTIDE SEQUENCE</scope>
</reference>
<evidence type="ECO:0000313" key="1">
    <source>
        <dbReference type="EMBL" id="CAB1432236.1"/>
    </source>
</evidence>
<sequence length="109" mass="11611">MDGGGKEDGAGCESDRVTVGTGVDLCHRGLFKSDGLAADSLEVGISVVEDRGRSQPHQVELLVPALLRWKPELLQMRQCGGILARSVTPVSVQRRSLVSLSSLQLSITL</sequence>
<organism evidence="1 2">
    <name type="scientific">Pleuronectes platessa</name>
    <name type="common">European plaice</name>
    <dbReference type="NCBI Taxonomy" id="8262"/>
    <lineage>
        <taxon>Eukaryota</taxon>
        <taxon>Metazoa</taxon>
        <taxon>Chordata</taxon>
        <taxon>Craniata</taxon>
        <taxon>Vertebrata</taxon>
        <taxon>Euteleostomi</taxon>
        <taxon>Actinopterygii</taxon>
        <taxon>Neopterygii</taxon>
        <taxon>Teleostei</taxon>
        <taxon>Neoteleostei</taxon>
        <taxon>Acanthomorphata</taxon>
        <taxon>Carangaria</taxon>
        <taxon>Pleuronectiformes</taxon>
        <taxon>Pleuronectoidei</taxon>
        <taxon>Pleuronectidae</taxon>
        <taxon>Pleuronectes</taxon>
    </lineage>
</organism>
<name>A0A9N7ULD8_PLEPL</name>
<comment type="caution">
    <text evidence="1">The sequence shown here is derived from an EMBL/GenBank/DDBJ whole genome shotgun (WGS) entry which is preliminary data.</text>
</comment>
<protein>
    <submittedName>
        <fullName evidence="1">Uncharacterized protein</fullName>
    </submittedName>
</protein>
<keyword evidence="2" id="KW-1185">Reference proteome</keyword>
<dbReference type="Proteomes" id="UP001153269">
    <property type="component" value="Unassembled WGS sequence"/>
</dbReference>
<proteinExistence type="predicted"/>